<name>A0A4Y8KRI0_9MICO</name>
<keyword evidence="4" id="KW-0472">Membrane</keyword>
<dbReference type="PANTHER" id="PTHR37422">
    <property type="entry name" value="TEICHURONIC ACID BIOSYNTHESIS PROTEIN TUAE"/>
    <property type="match status" value="1"/>
</dbReference>
<evidence type="ECO:0000313" key="7">
    <source>
        <dbReference type="Proteomes" id="UP000298218"/>
    </source>
</evidence>
<evidence type="ECO:0000313" key="6">
    <source>
        <dbReference type="EMBL" id="TFD81885.1"/>
    </source>
</evidence>
<dbReference type="Proteomes" id="UP000298218">
    <property type="component" value="Unassembled WGS sequence"/>
</dbReference>
<feature type="domain" description="O-antigen ligase-related" evidence="5">
    <location>
        <begin position="194"/>
        <end position="337"/>
    </location>
</feature>
<keyword evidence="3" id="KW-1133">Transmembrane helix</keyword>
<dbReference type="InterPro" id="IPR051533">
    <property type="entry name" value="WaaL-like"/>
</dbReference>
<keyword evidence="6" id="KW-0436">Ligase</keyword>
<dbReference type="Pfam" id="PF04932">
    <property type="entry name" value="Wzy_C"/>
    <property type="match status" value="1"/>
</dbReference>
<accession>A0A4Y8KRI0</accession>
<dbReference type="PANTHER" id="PTHR37422:SF13">
    <property type="entry name" value="LIPOPOLYSACCHARIDE BIOSYNTHESIS PROTEIN PA4999-RELATED"/>
    <property type="match status" value="1"/>
</dbReference>
<keyword evidence="7" id="KW-1185">Reference proteome</keyword>
<comment type="subcellular location">
    <subcellularLocation>
        <location evidence="1">Membrane</location>
        <topology evidence="1">Multi-pass membrane protein</topology>
    </subcellularLocation>
</comment>
<dbReference type="EMBL" id="SOHQ01000007">
    <property type="protein sequence ID" value="TFD81885.1"/>
    <property type="molecule type" value="Genomic_DNA"/>
</dbReference>
<dbReference type="OrthoDB" id="4772390at2"/>
<organism evidence="6 7">
    <name type="scientific">Cryobacterium psychrophilum</name>
    <dbReference type="NCBI Taxonomy" id="41988"/>
    <lineage>
        <taxon>Bacteria</taxon>
        <taxon>Bacillati</taxon>
        <taxon>Actinomycetota</taxon>
        <taxon>Actinomycetes</taxon>
        <taxon>Micrococcales</taxon>
        <taxon>Microbacteriaceae</taxon>
        <taxon>Cryobacterium</taxon>
    </lineage>
</organism>
<evidence type="ECO:0000256" key="2">
    <source>
        <dbReference type="ARBA" id="ARBA00022692"/>
    </source>
</evidence>
<dbReference type="InterPro" id="IPR007016">
    <property type="entry name" value="O-antigen_ligase-rel_domated"/>
</dbReference>
<protein>
    <submittedName>
        <fullName evidence="6">O-antigen ligase domain-containing protein</fullName>
    </submittedName>
</protein>
<gene>
    <name evidence="6" type="ORF">E3T53_02545</name>
</gene>
<comment type="caution">
    <text evidence="6">The sequence shown here is derived from an EMBL/GenBank/DDBJ whole genome shotgun (WGS) entry which is preliminary data.</text>
</comment>
<keyword evidence="2" id="KW-0812">Transmembrane</keyword>
<dbReference type="GO" id="GO:0016020">
    <property type="term" value="C:membrane"/>
    <property type="evidence" value="ECO:0007669"/>
    <property type="project" value="UniProtKB-SubCell"/>
</dbReference>
<evidence type="ECO:0000256" key="1">
    <source>
        <dbReference type="ARBA" id="ARBA00004141"/>
    </source>
</evidence>
<evidence type="ECO:0000256" key="3">
    <source>
        <dbReference type="ARBA" id="ARBA00022989"/>
    </source>
</evidence>
<reference evidence="6 7" key="1">
    <citation type="submission" date="2019-03" db="EMBL/GenBank/DDBJ databases">
        <title>Genomics of glacier-inhabiting Cryobacterium strains.</title>
        <authorList>
            <person name="Liu Q."/>
            <person name="Xin Y.-H."/>
        </authorList>
    </citation>
    <scope>NUCLEOTIDE SEQUENCE [LARGE SCALE GENOMIC DNA]</scope>
    <source>
        <strain evidence="6 7">CGMCC 1.4292</strain>
    </source>
</reference>
<proteinExistence type="predicted"/>
<dbReference type="AlphaFoldDB" id="A0A4Y8KRI0"/>
<evidence type="ECO:0000256" key="4">
    <source>
        <dbReference type="ARBA" id="ARBA00023136"/>
    </source>
</evidence>
<dbReference type="GO" id="GO:0016874">
    <property type="term" value="F:ligase activity"/>
    <property type="evidence" value="ECO:0007669"/>
    <property type="project" value="UniProtKB-KW"/>
</dbReference>
<evidence type="ECO:0000259" key="5">
    <source>
        <dbReference type="Pfam" id="PF04932"/>
    </source>
</evidence>
<sequence length="423" mass="46213">MSIRGSRTELKGSKSDPTIANKLPVVAIVGLSWLMLSEVVRDNNLQGPLTVGLAALVSVFLPLVFARRHSWRQLGSMQTWISCLFGFFLVWVIFRLVTGDSGLSRNGIQNVSVYAVFVVVLLAVTTSAKSINTSQLISTTRNLAAIGSLPFFALAAVTDGLSGRFIGTGSITAIAAIGLIMSVVVPRTLWTRLFILAFFLVIFASLSRTYIVYAIFCLTLPPLRLSALGSFLRRWFARAAAAAVAAIVLMTQYAPLRDRFLVNDGATIAGLSVGTSGRINIWAAVSSHMDDWSLTFGHGAGQAEVLVERIFVVITQPHNDYLRLLYDFGLIGLLLWIIPLVSALIFTFRMSSKMRHSNEISLFLATFLLLGLLTTSGLLDNMIIYVFVMAPIAVFIGASLHEAANTNRRISHSIDLPRERSRT</sequence>